<evidence type="ECO:0000259" key="5">
    <source>
        <dbReference type="SMART" id="SM00849"/>
    </source>
</evidence>
<feature type="domain" description="Metallo-beta-lactamase" evidence="5">
    <location>
        <begin position="111"/>
        <end position="334"/>
    </location>
</feature>
<keyword evidence="3" id="KW-0862">Zinc</keyword>
<dbReference type="PANTHER" id="PTHR43223">
    <property type="entry name" value="ALKYL/ARYL-SULFATASE"/>
    <property type="match status" value="1"/>
</dbReference>
<dbReference type="InterPro" id="IPR001279">
    <property type="entry name" value="Metallo-B-lactamas"/>
</dbReference>
<keyword evidence="1" id="KW-0479">Metal-binding</keyword>
<dbReference type="InterPro" id="IPR038536">
    <property type="entry name" value="Alkyl/aryl-sulf_dimr_sf"/>
</dbReference>
<dbReference type="InterPro" id="IPR052195">
    <property type="entry name" value="Bact_Alkyl/Aryl-Sulfatase"/>
</dbReference>
<comment type="similarity">
    <text evidence="4">Belongs to the metallo-beta-lactamase superfamily. Type III sulfatase family.</text>
</comment>
<dbReference type="Pfam" id="PF14864">
    <property type="entry name" value="Alkyl_sulf_C"/>
    <property type="match status" value="1"/>
</dbReference>
<dbReference type="EMBL" id="JBIAQY010000007">
    <property type="protein sequence ID" value="MFF3570215.1"/>
    <property type="molecule type" value="Genomic_DNA"/>
</dbReference>
<dbReference type="PANTHER" id="PTHR43223:SF1">
    <property type="entry name" value="ALKYL_ARYL-SULFATASE BDS1"/>
    <property type="match status" value="1"/>
</dbReference>
<evidence type="ECO:0000256" key="1">
    <source>
        <dbReference type="ARBA" id="ARBA00022723"/>
    </source>
</evidence>
<dbReference type="InterPro" id="IPR029228">
    <property type="entry name" value="Alkyl_sulf_dimr"/>
</dbReference>
<evidence type="ECO:0000256" key="2">
    <source>
        <dbReference type="ARBA" id="ARBA00022801"/>
    </source>
</evidence>
<dbReference type="SUPFAM" id="SSF56281">
    <property type="entry name" value="Metallo-hydrolase/oxidoreductase"/>
    <property type="match status" value="1"/>
</dbReference>
<evidence type="ECO:0000313" key="6">
    <source>
        <dbReference type="EMBL" id="MFF3570215.1"/>
    </source>
</evidence>
<dbReference type="Pfam" id="PF14863">
    <property type="entry name" value="Alkyl_sulf_dimr"/>
    <property type="match status" value="1"/>
</dbReference>
<dbReference type="InterPro" id="IPR036527">
    <property type="entry name" value="SCP2_sterol-bd_dom_sf"/>
</dbReference>
<evidence type="ECO:0000313" key="7">
    <source>
        <dbReference type="Proteomes" id="UP001601992"/>
    </source>
</evidence>
<organism evidence="6 7">
    <name type="scientific">Nocardia jiangxiensis</name>
    <dbReference type="NCBI Taxonomy" id="282685"/>
    <lineage>
        <taxon>Bacteria</taxon>
        <taxon>Bacillati</taxon>
        <taxon>Actinomycetota</taxon>
        <taxon>Actinomycetes</taxon>
        <taxon>Mycobacteriales</taxon>
        <taxon>Nocardiaceae</taxon>
        <taxon>Nocardia</taxon>
    </lineage>
</organism>
<keyword evidence="2" id="KW-0378">Hydrolase</keyword>
<dbReference type="Gene3D" id="3.30.1050.10">
    <property type="entry name" value="SCP2 sterol-binding domain"/>
    <property type="match status" value="1"/>
</dbReference>
<dbReference type="Pfam" id="PF00753">
    <property type="entry name" value="Lactamase_B"/>
    <property type="match status" value="1"/>
</dbReference>
<sequence length="644" mass="70898">MTQVRPEPALAVKQPTDATRAAQLDFIAGLPFDDVRDLDDSSHGFVGTLDPPVITHPDGSTLFDLNGYGFVTDAAAPPSVNPSLWRHALANKPHGLFEVMDGVYQLRGLDISNMTIIEGDTGIIVIDPLTYMETAKAALELYFRHRPSRPVKAVIYTHSHADHYGGVKSVVDEADVRAGRTQVIAPEGFLKEAVAENVYAGNAMGRRSIYMYGSVLARGPQGQVNAGLGNGLPHGGTSSLIAPTDTISTTGDSRTVDGVEMVFQMAPGTEAPAEFLIHFPAKRLMCAAEDATHTMHNLYTLRGAQVRDAATWWKVLDETIEMFGADTDVVIAQHQWPRWGNADVLEFLEQQRDLYKYLHDQSLRLANQGFTMSEIAERIELPPGLAGQWHCRGYYGSAKHNSKAVYQRYLGWYDSHPAHLDPLPPDASAPKYVEYMGGAQAVLERARAAYEAGEYRWVAEVLTHVVFADPRNTKARDLQADALEQLGYQAENGTWRNEYLMGAKELREGVHDLGSIQLAGPDVLAAMTLDMLLDYLGIRLDGPAAWLRHAAFNWTFADFDDVDKHFAVRLSNGTLIYTAEKTLPDPDATVYWDREAFQNIILGTTTLDQAIASGSVRVDGDTAALSGLFGLFDTFPFWFPIVTP</sequence>
<name>A0ABW6S446_9NOCA</name>
<dbReference type="Gene3D" id="3.60.15.30">
    <property type="entry name" value="Metallo-beta-lactamase domain"/>
    <property type="match status" value="1"/>
</dbReference>
<dbReference type="CDD" id="cd07710">
    <property type="entry name" value="arylsulfatase_Sdsa1-like_MBL-fold"/>
    <property type="match status" value="1"/>
</dbReference>
<dbReference type="InterPro" id="IPR044097">
    <property type="entry name" value="Bds1/SdsA1_MBL-fold"/>
</dbReference>
<keyword evidence="7" id="KW-1185">Reference proteome</keyword>
<evidence type="ECO:0000256" key="3">
    <source>
        <dbReference type="ARBA" id="ARBA00022833"/>
    </source>
</evidence>
<dbReference type="InterPro" id="IPR029229">
    <property type="entry name" value="Alkyl_sulf_C"/>
</dbReference>
<dbReference type="SUPFAM" id="SSF55718">
    <property type="entry name" value="SCP-like"/>
    <property type="match status" value="1"/>
</dbReference>
<dbReference type="RefSeq" id="WP_387404664.1">
    <property type="nucleotide sequence ID" value="NZ_JBIAQY010000007.1"/>
</dbReference>
<comment type="caution">
    <text evidence="6">The sequence shown here is derived from an EMBL/GenBank/DDBJ whole genome shotgun (WGS) entry which is preliminary data.</text>
</comment>
<reference evidence="6 7" key="1">
    <citation type="submission" date="2024-10" db="EMBL/GenBank/DDBJ databases">
        <title>The Natural Products Discovery Center: Release of the First 8490 Sequenced Strains for Exploring Actinobacteria Biosynthetic Diversity.</title>
        <authorList>
            <person name="Kalkreuter E."/>
            <person name="Kautsar S.A."/>
            <person name="Yang D."/>
            <person name="Bader C.D."/>
            <person name="Teijaro C.N."/>
            <person name="Fluegel L."/>
            <person name="Davis C.M."/>
            <person name="Simpson J.R."/>
            <person name="Lauterbach L."/>
            <person name="Steele A.D."/>
            <person name="Gui C."/>
            <person name="Meng S."/>
            <person name="Li G."/>
            <person name="Viehrig K."/>
            <person name="Ye F."/>
            <person name="Su P."/>
            <person name="Kiefer A.F."/>
            <person name="Nichols A."/>
            <person name="Cepeda A.J."/>
            <person name="Yan W."/>
            <person name="Fan B."/>
            <person name="Jiang Y."/>
            <person name="Adhikari A."/>
            <person name="Zheng C.-J."/>
            <person name="Schuster L."/>
            <person name="Cowan T.M."/>
            <person name="Smanski M.J."/>
            <person name="Chevrette M.G."/>
            <person name="De Carvalho L.P.S."/>
            <person name="Shen B."/>
        </authorList>
    </citation>
    <scope>NUCLEOTIDE SEQUENCE [LARGE SCALE GENOMIC DNA]</scope>
    <source>
        <strain evidence="6 7">NPDC002593</strain>
    </source>
</reference>
<dbReference type="Proteomes" id="UP001601992">
    <property type="component" value="Unassembled WGS sequence"/>
</dbReference>
<proteinExistence type="inferred from homology"/>
<dbReference type="InterPro" id="IPR036866">
    <property type="entry name" value="RibonucZ/Hydroxyglut_hydro"/>
</dbReference>
<evidence type="ECO:0000256" key="4">
    <source>
        <dbReference type="ARBA" id="ARBA00033751"/>
    </source>
</evidence>
<accession>A0ABW6S446</accession>
<gene>
    <name evidence="6" type="ORF">ACFYXQ_20785</name>
</gene>
<dbReference type="SMART" id="SM00849">
    <property type="entry name" value="Lactamase_B"/>
    <property type="match status" value="1"/>
</dbReference>
<protein>
    <submittedName>
        <fullName evidence="6">Alkyl/aryl-sulfatase</fullName>
    </submittedName>
</protein>
<dbReference type="Gene3D" id="1.25.40.880">
    <property type="entry name" value="Alkyl sulfatase, dimerisation domain"/>
    <property type="match status" value="1"/>
</dbReference>